<evidence type="ECO:0000313" key="1">
    <source>
        <dbReference type="EMBL" id="JAH31551.1"/>
    </source>
</evidence>
<dbReference type="AlphaFoldDB" id="A0A0E9RQU3"/>
<protein>
    <submittedName>
        <fullName evidence="1">Uncharacterized protein</fullName>
    </submittedName>
</protein>
<organism evidence="1">
    <name type="scientific">Anguilla anguilla</name>
    <name type="common">European freshwater eel</name>
    <name type="synonym">Muraena anguilla</name>
    <dbReference type="NCBI Taxonomy" id="7936"/>
    <lineage>
        <taxon>Eukaryota</taxon>
        <taxon>Metazoa</taxon>
        <taxon>Chordata</taxon>
        <taxon>Craniata</taxon>
        <taxon>Vertebrata</taxon>
        <taxon>Euteleostomi</taxon>
        <taxon>Actinopterygii</taxon>
        <taxon>Neopterygii</taxon>
        <taxon>Teleostei</taxon>
        <taxon>Anguilliformes</taxon>
        <taxon>Anguillidae</taxon>
        <taxon>Anguilla</taxon>
    </lineage>
</organism>
<proteinExistence type="predicted"/>
<sequence>MPQENPVKMIKMISGHCYSKIVCSPVQLSVTVNTIN</sequence>
<accession>A0A0E9RQU3</accession>
<name>A0A0E9RQU3_ANGAN</name>
<reference evidence="1" key="2">
    <citation type="journal article" date="2015" name="Fish Shellfish Immunol.">
        <title>Early steps in the European eel (Anguilla anguilla)-Vibrio vulnificus interaction in the gills: Role of the RtxA13 toxin.</title>
        <authorList>
            <person name="Callol A."/>
            <person name="Pajuelo D."/>
            <person name="Ebbesson L."/>
            <person name="Teles M."/>
            <person name="MacKenzie S."/>
            <person name="Amaro C."/>
        </authorList>
    </citation>
    <scope>NUCLEOTIDE SEQUENCE</scope>
</reference>
<reference evidence="1" key="1">
    <citation type="submission" date="2014-11" db="EMBL/GenBank/DDBJ databases">
        <authorList>
            <person name="Amaro Gonzalez C."/>
        </authorList>
    </citation>
    <scope>NUCLEOTIDE SEQUENCE</scope>
</reference>
<dbReference type="EMBL" id="GBXM01077026">
    <property type="protein sequence ID" value="JAH31551.1"/>
    <property type="molecule type" value="Transcribed_RNA"/>
</dbReference>